<dbReference type="GO" id="GO:0032993">
    <property type="term" value="C:protein-DNA complex"/>
    <property type="evidence" value="ECO:0007669"/>
    <property type="project" value="TreeGrafter"/>
</dbReference>
<dbReference type="SMART" id="SM00448">
    <property type="entry name" value="REC"/>
    <property type="match status" value="1"/>
</dbReference>
<dbReference type="PROSITE" id="PS50110">
    <property type="entry name" value="RESPONSE_REGULATORY"/>
    <property type="match status" value="1"/>
</dbReference>
<evidence type="ECO:0000313" key="6">
    <source>
        <dbReference type="EMBL" id="PSM53125.1"/>
    </source>
</evidence>
<dbReference type="PANTHER" id="PTHR48111:SF73">
    <property type="entry name" value="ALKALINE PHOSPHATASE SYNTHESIS TRANSCRIPTIONAL REGULATORY PROTEIN PHOP"/>
    <property type="match status" value="1"/>
</dbReference>
<dbReference type="InterPro" id="IPR039420">
    <property type="entry name" value="WalR-like"/>
</dbReference>
<name>A0A2P8R3R4_9BACT</name>
<keyword evidence="7" id="KW-1185">Reference proteome</keyword>
<evidence type="ECO:0000256" key="1">
    <source>
        <dbReference type="ARBA" id="ARBA00023125"/>
    </source>
</evidence>
<dbReference type="GO" id="GO:0000976">
    <property type="term" value="F:transcription cis-regulatory region binding"/>
    <property type="evidence" value="ECO:0007669"/>
    <property type="project" value="TreeGrafter"/>
</dbReference>
<dbReference type="PANTHER" id="PTHR48111">
    <property type="entry name" value="REGULATOR OF RPOS"/>
    <property type="match status" value="1"/>
</dbReference>
<dbReference type="PROSITE" id="PS51755">
    <property type="entry name" value="OMPR_PHOB"/>
    <property type="match status" value="1"/>
</dbReference>
<dbReference type="Proteomes" id="UP000240535">
    <property type="component" value="Unassembled WGS sequence"/>
</dbReference>
<dbReference type="Gene3D" id="6.10.250.690">
    <property type="match status" value="1"/>
</dbReference>
<evidence type="ECO:0000259" key="4">
    <source>
        <dbReference type="PROSITE" id="PS50110"/>
    </source>
</evidence>
<dbReference type="Pfam" id="PF00486">
    <property type="entry name" value="Trans_reg_C"/>
    <property type="match status" value="1"/>
</dbReference>
<dbReference type="GO" id="GO:0006355">
    <property type="term" value="P:regulation of DNA-templated transcription"/>
    <property type="evidence" value="ECO:0007669"/>
    <property type="project" value="InterPro"/>
</dbReference>
<keyword evidence="2" id="KW-0597">Phosphoprotein</keyword>
<dbReference type="SUPFAM" id="SSF46894">
    <property type="entry name" value="C-terminal effector domain of the bipartite response regulators"/>
    <property type="match status" value="1"/>
</dbReference>
<dbReference type="OrthoDB" id="9802426at2"/>
<evidence type="ECO:0000256" key="2">
    <source>
        <dbReference type="PROSITE-ProRule" id="PRU00169"/>
    </source>
</evidence>
<sequence length="227" mass="26486">MSENKKAQILILEDEEDLLELIEYNLQKANFETIGFLNHKYVESFLQEEGGDLMIVDRNLPNCEGSEFVVSLRKKGYEIPVIFLTAKDKDKDIEEGFLRGGDDYMTKPFNMNELILRIKAILTRTSPSVSEILKYKDLTLDLTKRKLFIDKDEVVLTKLEFDLLKTLIQNKNIVLKREYLLENVWEEDEILQDKTVNVAINRLTKKIDPNKTKNYIKSIWGVGYILC</sequence>
<accession>A0A2P8R3R4</accession>
<dbReference type="InterPro" id="IPR001789">
    <property type="entry name" value="Sig_transdc_resp-reg_receiver"/>
</dbReference>
<dbReference type="Pfam" id="PF00072">
    <property type="entry name" value="Response_reg"/>
    <property type="match status" value="1"/>
</dbReference>
<dbReference type="Gene3D" id="3.40.50.2300">
    <property type="match status" value="1"/>
</dbReference>
<evidence type="ECO:0000313" key="7">
    <source>
        <dbReference type="Proteomes" id="UP000240535"/>
    </source>
</evidence>
<evidence type="ECO:0000256" key="3">
    <source>
        <dbReference type="PROSITE-ProRule" id="PRU01091"/>
    </source>
</evidence>
<proteinExistence type="predicted"/>
<gene>
    <name evidence="6" type="ORF">CQ405_00820</name>
</gene>
<dbReference type="EMBL" id="PDHH01000001">
    <property type="protein sequence ID" value="PSM53125.1"/>
    <property type="molecule type" value="Genomic_DNA"/>
</dbReference>
<dbReference type="InterPro" id="IPR016032">
    <property type="entry name" value="Sig_transdc_resp-reg_C-effctor"/>
</dbReference>
<dbReference type="GO" id="GO:0000156">
    <property type="term" value="F:phosphorelay response regulator activity"/>
    <property type="evidence" value="ECO:0007669"/>
    <property type="project" value="TreeGrafter"/>
</dbReference>
<dbReference type="InterPro" id="IPR011006">
    <property type="entry name" value="CheY-like_superfamily"/>
</dbReference>
<comment type="caution">
    <text evidence="6">The sequence shown here is derived from an EMBL/GenBank/DDBJ whole genome shotgun (WGS) entry which is preliminary data.</text>
</comment>
<evidence type="ECO:0000259" key="5">
    <source>
        <dbReference type="PROSITE" id="PS51755"/>
    </source>
</evidence>
<feature type="domain" description="OmpR/PhoB-type" evidence="5">
    <location>
        <begin position="130"/>
        <end position="227"/>
    </location>
</feature>
<dbReference type="CDD" id="cd00383">
    <property type="entry name" value="trans_reg_C"/>
    <property type="match status" value="1"/>
</dbReference>
<feature type="modified residue" description="4-aspartylphosphate" evidence="2">
    <location>
        <position position="57"/>
    </location>
</feature>
<dbReference type="GO" id="GO:0005829">
    <property type="term" value="C:cytosol"/>
    <property type="evidence" value="ECO:0007669"/>
    <property type="project" value="TreeGrafter"/>
</dbReference>
<organism evidence="6 7">
    <name type="scientific">Campylobacter blaseri</name>
    <dbReference type="NCBI Taxonomy" id="2042961"/>
    <lineage>
        <taxon>Bacteria</taxon>
        <taxon>Pseudomonadati</taxon>
        <taxon>Campylobacterota</taxon>
        <taxon>Epsilonproteobacteria</taxon>
        <taxon>Campylobacterales</taxon>
        <taxon>Campylobacteraceae</taxon>
        <taxon>Campylobacter</taxon>
    </lineage>
</organism>
<dbReference type="RefSeq" id="WP_106869602.1">
    <property type="nucleotide sequence ID" value="NZ_CP053841.1"/>
</dbReference>
<protein>
    <submittedName>
        <fullName evidence="6">DNA-binding response regulator</fullName>
    </submittedName>
</protein>
<dbReference type="InterPro" id="IPR036388">
    <property type="entry name" value="WH-like_DNA-bd_sf"/>
</dbReference>
<keyword evidence="1 3" id="KW-0238">DNA-binding</keyword>
<dbReference type="SUPFAM" id="SSF52172">
    <property type="entry name" value="CheY-like"/>
    <property type="match status" value="1"/>
</dbReference>
<dbReference type="InterPro" id="IPR001867">
    <property type="entry name" value="OmpR/PhoB-type_DNA-bd"/>
</dbReference>
<feature type="DNA-binding region" description="OmpR/PhoB-type" evidence="3">
    <location>
        <begin position="130"/>
        <end position="227"/>
    </location>
</feature>
<feature type="domain" description="Response regulatory" evidence="4">
    <location>
        <begin position="8"/>
        <end position="122"/>
    </location>
</feature>
<reference evidence="7" key="1">
    <citation type="submission" date="2017-10" db="EMBL/GenBank/DDBJ databases">
        <title>Campylobacter species from seals.</title>
        <authorList>
            <person name="Gilbert M.J."/>
            <person name="Zomer A.L."/>
            <person name="Timmerman A.J."/>
            <person name="Duim B."/>
            <person name="Wagenaar J.A."/>
        </authorList>
    </citation>
    <scope>NUCLEOTIDE SEQUENCE [LARGE SCALE GENOMIC DNA]</scope>
    <source>
        <strain evidence="7">17S00004-5</strain>
    </source>
</reference>
<dbReference type="SMART" id="SM00862">
    <property type="entry name" value="Trans_reg_C"/>
    <property type="match status" value="1"/>
</dbReference>
<dbReference type="Gene3D" id="1.10.10.10">
    <property type="entry name" value="Winged helix-like DNA-binding domain superfamily/Winged helix DNA-binding domain"/>
    <property type="match status" value="1"/>
</dbReference>
<dbReference type="AlphaFoldDB" id="A0A2P8R3R4"/>